<organism evidence="9 10">
    <name type="scientific">Lithospermum erythrorhizon</name>
    <name type="common">Purple gromwell</name>
    <name type="synonym">Lithospermum officinale var. erythrorhizon</name>
    <dbReference type="NCBI Taxonomy" id="34254"/>
    <lineage>
        <taxon>Eukaryota</taxon>
        <taxon>Viridiplantae</taxon>
        <taxon>Streptophyta</taxon>
        <taxon>Embryophyta</taxon>
        <taxon>Tracheophyta</taxon>
        <taxon>Spermatophyta</taxon>
        <taxon>Magnoliopsida</taxon>
        <taxon>eudicotyledons</taxon>
        <taxon>Gunneridae</taxon>
        <taxon>Pentapetalae</taxon>
        <taxon>asterids</taxon>
        <taxon>lamiids</taxon>
        <taxon>Boraginales</taxon>
        <taxon>Boraginaceae</taxon>
        <taxon>Boraginoideae</taxon>
        <taxon>Lithospermeae</taxon>
        <taxon>Lithospermum</taxon>
    </lineage>
</organism>
<dbReference type="AlphaFoldDB" id="A0AAV3QIC8"/>
<feature type="region of interest" description="Disordered" evidence="6">
    <location>
        <begin position="418"/>
        <end position="437"/>
    </location>
</feature>
<evidence type="ECO:0000256" key="1">
    <source>
        <dbReference type="ARBA" id="ARBA00004123"/>
    </source>
</evidence>
<feature type="transmembrane region" description="Helical" evidence="7">
    <location>
        <begin position="551"/>
        <end position="575"/>
    </location>
</feature>
<dbReference type="PROSITE" id="PS51005">
    <property type="entry name" value="NAC"/>
    <property type="match status" value="1"/>
</dbReference>
<dbReference type="GO" id="GO:0003677">
    <property type="term" value="F:DNA binding"/>
    <property type="evidence" value="ECO:0007669"/>
    <property type="project" value="UniProtKB-KW"/>
</dbReference>
<keyword evidence="3" id="KW-0238">DNA-binding</keyword>
<comment type="subcellular location">
    <subcellularLocation>
        <location evidence="1">Nucleus</location>
    </subcellularLocation>
</comment>
<comment type="caution">
    <text evidence="9">The sequence shown here is derived from an EMBL/GenBank/DDBJ whole genome shotgun (WGS) entry which is preliminary data.</text>
</comment>
<evidence type="ECO:0000313" key="10">
    <source>
        <dbReference type="Proteomes" id="UP001454036"/>
    </source>
</evidence>
<keyword evidence="5" id="KW-0539">Nucleus</keyword>
<dbReference type="FunFam" id="2.170.150.80:FF:000002">
    <property type="entry name" value="Nac domain-containing protein 86"/>
    <property type="match status" value="1"/>
</dbReference>
<dbReference type="SUPFAM" id="SSF101941">
    <property type="entry name" value="NAC domain"/>
    <property type="match status" value="1"/>
</dbReference>
<evidence type="ECO:0000256" key="5">
    <source>
        <dbReference type="ARBA" id="ARBA00023242"/>
    </source>
</evidence>
<feature type="domain" description="NAC" evidence="8">
    <location>
        <begin position="14"/>
        <end position="164"/>
    </location>
</feature>
<dbReference type="EMBL" id="BAABME010004875">
    <property type="protein sequence ID" value="GAA0163864.1"/>
    <property type="molecule type" value="Genomic_DNA"/>
</dbReference>
<protein>
    <recommendedName>
        <fullName evidence="8">NAC domain-containing protein</fullName>
    </recommendedName>
</protein>
<dbReference type="Proteomes" id="UP001454036">
    <property type="component" value="Unassembled WGS sequence"/>
</dbReference>
<sequence length="576" mass="64402">MEIISSSKASSTSLAPGFRFHPTDEELVFYYLRRKICGKSFRVDAISEIYIYKVEPWDLPGKSKLKTRDKEWYFFSMLDKKYGGSQRTNRATEKGYWKTTGKDRAVYHRSNLVGMKKTLVYHCGRAPRGERSNWVMHEYRLMDEWLAKAGFNQDSFVLCRVFQKSGAGPKNGEQYGAPLIEEEWENEEFELSPKKESGVVLAAGMDASSDGLDLDLKPKMEYEEEVDADAEDYLDGLDLEQIIGTDTAPIGAPRPLDLYAHNENSAEDSTGSTDNNLSHVVGELQDNHMLHEMPHQYGMEARLVKHEYIGESNKAPEELDFLLDEPFWDAAENHQFYDGSFLDTNDLFSPIAADTCDFADEIEDFLVFDDANDGNNDGLNHVNSENSRAVEGETFPSCETSVSLEDTNVETQRAIPSNDQLVRHEGASSSTHKEHDKSASVCQYPFLEKASQMLGSIPAPPAFASEFPAKGVMKHLSLSPSPNSVHVTAGIIHIRSLPEGTTSRTSGSFGKDGSYNVILSLGLSHTHSNAAYLESSVSLLPEKFAAASSYAWFYSIFYWLLLLSLSFKLGTFVCVR</sequence>
<gene>
    <name evidence="9" type="ORF">LIER_19635</name>
</gene>
<evidence type="ECO:0000259" key="8">
    <source>
        <dbReference type="PROSITE" id="PS51005"/>
    </source>
</evidence>
<keyword evidence="4" id="KW-0804">Transcription</keyword>
<accession>A0AAV3QIC8</accession>
<dbReference type="PANTHER" id="PTHR31744:SF210">
    <property type="entry name" value="NAC DOMAIN-CONTAINING PROTEIN 86-LIKE"/>
    <property type="match status" value="1"/>
</dbReference>
<name>A0AAV3QIC8_LITER</name>
<evidence type="ECO:0000256" key="4">
    <source>
        <dbReference type="ARBA" id="ARBA00023163"/>
    </source>
</evidence>
<dbReference type="Gene3D" id="2.170.150.80">
    <property type="entry name" value="NAC domain"/>
    <property type="match status" value="1"/>
</dbReference>
<keyword evidence="7" id="KW-1133">Transmembrane helix</keyword>
<dbReference type="InterPro" id="IPR036093">
    <property type="entry name" value="NAC_dom_sf"/>
</dbReference>
<keyword evidence="10" id="KW-1185">Reference proteome</keyword>
<dbReference type="Pfam" id="PF02365">
    <property type="entry name" value="NAM"/>
    <property type="match status" value="1"/>
</dbReference>
<dbReference type="InterPro" id="IPR003441">
    <property type="entry name" value="NAC-dom"/>
</dbReference>
<evidence type="ECO:0000313" key="9">
    <source>
        <dbReference type="EMBL" id="GAA0163864.1"/>
    </source>
</evidence>
<dbReference type="GO" id="GO:0006355">
    <property type="term" value="P:regulation of DNA-templated transcription"/>
    <property type="evidence" value="ECO:0007669"/>
    <property type="project" value="InterPro"/>
</dbReference>
<proteinExistence type="predicted"/>
<keyword evidence="7" id="KW-0812">Transmembrane</keyword>
<dbReference type="PANTHER" id="PTHR31744">
    <property type="entry name" value="PROTEIN CUP-SHAPED COTYLEDON 2-RELATED"/>
    <property type="match status" value="1"/>
</dbReference>
<evidence type="ECO:0000256" key="3">
    <source>
        <dbReference type="ARBA" id="ARBA00023125"/>
    </source>
</evidence>
<dbReference type="GO" id="GO:0005634">
    <property type="term" value="C:nucleus"/>
    <property type="evidence" value="ECO:0007669"/>
    <property type="project" value="UniProtKB-SubCell"/>
</dbReference>
<feature type="compositionally biased region" description="Basic and acidic residues" evidence="6">
    <location>
        <begin position="421"/>
        <end position="437"/>
    </location>
</feature>
<evidence type="ECO:0000256" key="7">
    <source>
        <dbReference type="SAM" id="Phobius"/>
    </source>
</evidence>
<reference evidence="9 10" key="1">
    <citation type="submission" date="2024-01" db="EMBL/GenBank/DDBJ databases">
        <title>The complete chloroplast genome sequence of Lithospermum erythrorhizon: insights into the phylogenetic relationship among Boraginaceae species and the maternal lineages of purple gromwells.</title>
        <authorList>
            <person name="Okada T."/>
            <person name="Watanabe K."/>
        </authorList>
    </citation>
    <scope>NUCLEOTIDE SEQUENCE [LARGE SCALE GENOMIC DNA]</scope>
</reference>
<keyword evidence="7" id="KW-0472">Membrane</keyword>
<keyword evidence="2" id="KW-0805">Transcription regulation</keyword>
<evidence type="ECO:0000256" key="2">
    <source>
        <dbReference type="ARBA" id="ARBA00023015"/>
    </source>
</evidence>
<evidence type="ECO:0000256" key="6">
    <source>
        <dbReference type="SAM" id="MobiDB-lite"/>
    </source>
</evidence>